<dbReference type="Proteomes" id="UP001168877">
    <property type="component" value="Unassembled WGS sequence"/>
</dbReference>
<evidence type="ECO:0000313" key="2">
    <source>
        <dbReference type="EMBL" id="KAK0592144.1"/>
    </source>
</evidence>
<feature type="region of interest" description="Disordered" evidence="1">
    <location>
        <begin position="262"/>
        <end position="282"/>
    </location>
</feature>
<sequence>MRAPGLDRLNSRIKSPVDSRSKNLSTEGNGIVPQISRLGAVRSEVNNGGLQGGSFGSVKFQVEKQTDSRRYLQAAATTSQLNIVGKVSGPGSTQIAGLLLDGPYEETNKTSQGLSPGPRENCALLSVVGSDLLMAGPDLDKGPGEELGQNVHSQAEDRFVPKKSSHRTWKQLARAQSTVLPVSNQAGKFRNLQTVSTKGTPCSKGISSSSTSQSKFNLVGKRSGLGKFKNSIQFAAHKRGTLSSSLKRWEIQFGKRKLCVGAATESDSPKIEKDSGVDLVEV</sequence>
<feature type="region of interest" description="Disordered" evidence="1">
    <location>
        <begin position="1"/>
        <end position="30"/>
    </location>
</feature>
<evidence type="ECO:0000256" key="1">
    <source>
        <dbReference type="SAM" id="MobiDB-lite"/>
    </source>
</evidence>
<comment type="caution">
    <text evidence="2">The sequence shown here is derived from an EMBL/GenBank/DDBJ whole genome shotgun (WGS) entry which is preliminary data.</text>
</comment>
<reference evidence="2" key="2">
    <citation type="submission" date="2023-06" db="EMBL/GenBank/DDBJ databases">
        <authorList>
            <person name="Swenson N.G."/>
            <person name="Wegrzyn J.L."/>
            <person name="Mcevoy S.L."/>
        </authorList>
    </citation>
    <scope>NUCLEOTIDE SEQUENCE</scope>
    <source>
        <strain evidence="2">NS2018</strain>
        <tissue evidence="2">Leaf</tissue>
    </source>
</reference>
<feature type="compositionally biased region" description="Basic and acidic residues" evidence="1">
    <location>
        <begin position="267"/>
        <end position="276"/>
    </location>
</feature>
<organism evidence="2 3">
    <name type="scientific">Acer saccharum</name>
    <name type="common">Sugar maple</name>
    <dbReference type="NCBI Taxonomy" id="4024"/>
    <lineage>
        <taxon>Eukaryota</taxon>
        <taxon>Viridiplantae</taxon>
        <taxon>Streptophyta</taxon>
        <taxon>Embryophyta</taxon>
        <taxon>Tracheophyta</taxon>
        <taxon>Spermatophyta</taxon>
        <taxon>Magnoliopsida</taxon>
        <taxon>eudicotyledons</taxon>
        <taxon>Gunneridae</taxon>
        <taxon>Pentapetalae</taxon>
        <taxon>rosids</taxon>
        <taxon>malvids</taxon>
        <taxon>Sapindales</taxon>
        <taxon>Sapindaceae</taxon>
        <taxon>Hippocastanoideae</taxon>
        <taxon>Acereae</taxon>
        <taxon>Acer</taxon>
    </lineage>
</organism>
<name>A0AA39SIP4_ACESA</name>
<evidence type="ECO:0000313" key="3">
    <source>
        <dbReference type="Proteomes" id="UP001168877"/>
    </source>
</evidence>
<protein>
    <submittedName>
        <fullName evidence="2">Uncharacterized protein</fullName>
    </submittedName>
</protein>
<proteinExistence type="predicted"/>
<dbReference type="EMBL" id="JAUESC010000380">
    <property type="protein sequence ID" value="KAK0592144.1"/>
    <property type="molecule type" value="Genomic_DNA"/>
</dbReference>
<keyword evidence="3" id="KW-1185">Reference proteome</keyword>
<reference evidence="2" key="1">
    <citation type="journal article" date="2022" name="Plant J.">
        <title>Strategies of tolerance reflected in two North American maple genomes.</title>
        <authorList>
            <person name="McEvoy S.L."/>
            <person name="Sezen U.U."/>
            <person name="Trouern-Trend A."/>
            <person name="McMahon S.M."/>
            <person name="Schaberg P.G."/>
            <person name="Yang J."/>
            <person name="Wegrzyn J.L."/>
            <person name="Swenson N.G."/>
        </authorList>
    </citation>
    <scope>NUCLEOTIDE SEQUENCE</scope>
    <source>
        <strain evidence="2">NS2018</strain>
    </source>
</reference>
<dbReference type="AlphaFoldDB" id="A0AA39SIP4"/>
<accession>A0AA39SIP4</accession>
<gene>
    <name evidence="2" type="ORF">LWI29_014093</name>
</gene>